<evidence type="ECO:0000313" key="1">
    <source>
        <dbReference type="EMBL" id="EAR30162.1"/>
    </source>
</evidence>
<dbReference type="InterPro" id="IPR036777">
    <property type="entry name" value="Channel_Tsx-like_sf"/>
</dbReference>
<dbReference type="STRING" id="87626.PTD2_01296"/>
<dbReference type="Gene3D" id="2.40.230.20">
    <property type="entry name" value="Nucleoside-specific channel-forming protein, Tsx-like"/>
    <property type="match status" value="1"/>
</dbReference>
<dbReference type="SUPFAM" id="SSF111364">
    <property type="entry name" value="Tsx-like channel"/>
    <property type="match status" value="1"/>
</dbReference>
<dbReference type="eggNOG" id="COG3248">
    <property type="taxonomic scope" value="Bacteria"/>
</dbReference>
<gene>
    <name evidence="1" type="ORF">PTD2_01296</name>
</gene>
<accession>A4C3N0</accession>
<dbReference type="AlphaFoldDB" id="A4C3N0"/>
<sequence length="242" mass="27776">MSDLKDELSPMLKIKYFVILSLPLSCSVLSETLWSDFSATYLKGNNYEVGDNNRQVLTLEYASGTSWGDIFTFVDRLDSSNGDLETYLEFSPRFNLTQLSNDSLLKDVLLATTVEIGEASTNYLYGIGTNLSIPHFQFFQLNFYYRNNELQSNNWQLTPAWSVPFSLGNSQWRYNGFIDWVSSTDTSASGYNFTSQLAWNAGEYFQLKDALYLGVEYVYWHNKFGIAGIDERNANILVKWHF</sequence>
<dbReference type="EMBL" id="AAOH01000001">
    <property type="protein sequence ID" value="EAR30162.1"/>
    <property type="molecule type" value="Genomic_DNA"/>
</dbReference>
<keyword evidence="2" id="KW-1185">Reference proteome</keyword>
<reference evidence="1 2" key="1">
    <citation type="submission" date="2006-02" db="EMBL/GenBank/DDBJ databases">
        <authorList>
            <person name="Moran M.A."/>
            <person name="Kjelleberg S."/>
            <person name="Egan S."/>
            <person name="Saunders N."/>
            <person name="Thomas T."/>
            <person name="Ferriera S."/>
            <person name="Johnson J."/>
            <person name="Kravitz S."/>
            <person name="Halpern A."/>
            <person name="Remington K."/>
            <person name="Beeson K."/>
            <person name="Tran B."/>
            <person name="Rogers Y.-H."/>
            <person name="Friedman R."/>
            <person name="Venter J.C."/>
        </authorList>
    </citation>
    <scope>NUCLEOTIDE SEQUENCE [LARGE SCALE GENOMIC DNA]</scope>
    <source>
        <strain evidence="1 2">D2</strain>
    </source>
</reference>
<proteinExistence type="predicted"/>
<dbReference type="GO" id="GO:0009279">
    <property type="term" value="C:cell outer membrane"/>
    <property type="evidence" value="ECO:0007669"/>
    <property type="project" value="InterPro"/>
</dbReference>
<dbReference type="Proteomes" id="UP000006201">
    <property type="component" value="Unassembled WGS sequence"/>
</dbReference>
<evidence type="ECO:0008006" key="3">
    <source>
        <dbReference type="Google" id="ProtNLM"/>
    </source>
</evidence>
<organism evidence="1 2">
    <name type="scientific">Pseudoalteromonas tunicata D2</name>
    <dbReference type="NCBI Taxonomy" id="87626"/>
    <lineage>
        <taxon>Bacteria</taxon>
        <taxon>Pseudomonadati</taxon>
        <taxon>Pseudomonadota</taxon>
        <taxon>Gammaproteobacteria</taxon>
        <taxon>Alteromonadales</taxon>
        <taxon>Pseudoalteromonadaceae</taxon>
        <taxon>Pseudoalteromonas</taxon>
    </lineage>
</organism>
<protein>
    <recommendedName>
        <fullName evidence="3">Nucleoside-binding outer membrane protein</fullName>
    </recommendedName>
</protein>
<evidence type="ECO:0000313" key="2">
    <source>
        <dbReference type="Proteomes" id="UP000006201"/>
    </source>
</evidence>
<dbReference type="RefSeq" id="WP_009836463.1">
    <property type="nucleotide sequence ID" value="NZ_AAOH01000001.1"/>
</dbReference>
<name>A4C3N0_9GAMM</name>
<comment type="caution">
    <text evidence="1">The sequence shown here is derived from an EMBL/GenBank/DDBJ whole genome shotgun (WGS) entry which is preliminary data.</text>
</comment>
<dbReference type="HOGENOM" id="CLU_072571_2_0_6"/>